<evidence type="ECO:0000256" key="16">
    <source>
        <dbReference type="ARBA" id="ARBA00049628"/>
    </source>
</evidence>
<dbReference type="Gene3D" id="2.160.10.10">
    <property type="entry name" value="Hexapeptide repeat proteins"/>
    <property type="match status" value="1"/>
</dbReference>
<keyword evidence="3 17" id="KW-0963">Cytoplasm</keyword>
<protein>
    <recommendedName>
        <fullName evidence="17">Bifunctional protein GlmU</fullName>
    </recommendedName>
    <domain>
        <recommendedName>
            <fullName evidence="17">UDP-N-acetylglucosamine pyrophosphorylase</fullName>
            <ecNumber evidence="17">2.7.7.23</ecNumber>
        </recommendedName>
        <alternativeName>
            <fullName evidence="17">N-acetylglucosamine-1-phosphate uridyltransferase</fullName>
        </alternativeName>
    </domain>
    <domain>
        <recommendedName>
            <fullName evidence="17">Glucosamine-1-phosphate N-acetyltransferase</fullName>
            <ecNumber evidence="17">2.3.1.157</ecNumber>
        </recommendedName>
    </domain>
</protein>
<feature type="binding site" evidence="17">
    <location>
        <position position="96"/>
    </location>
    <ligand>
        <name>Mg(2+)</name>
        <dbReference type="ChEBI" id="CHEBI:18420"/>
    </ligand>
</feature>
<keyword evidence="6 17" id="KW-0479">Metal-binding</keyword>
<feature type="binding site" evidence="17">
    <location>
        <position position="221"/>
    </location>
    <ligand>
        <name>UDP-N-acetyl-alpha-D-glucosamine</name>
        <dbReference type="ChEBI" id="CHEBI:57705"/>
    </ligand>
</feature>
<dbReference type="GO" id="GO:0016020">
    <property type="term" value="C:membrane"/>
    <property type="evidence" value="ECO:0007669"/>
    <property type="project" value="GOC"/>
</dbReference>
<keyword evidence="9 17" id="KW-0133">Cell shape</keyword>
<dbReference type="EMBL" id="DXES01000048">
    <property type="protein sequence ID" value="HIX65070.1"/>
    <property type="molecule type" value="Genomic_DNA"/>
</dbReference>
<dbReference type="EC" id="2.7.7.23" evidence="17"/>
<comment type="pathway">
    <text evidence="17">Nucleotide-sugar biosynthesis; UDP-N-acetyl-alpha-D-glucosamine biosynthesis; N-acetyl-alpha-D-glucosamine 1-phosphate from alpha-D-glucosamine 6-phosphate (route II): step 2/2.</text>
</comment>
<dbReference type="CDD" id="cd03353">
    <property type="entry name" value="LbH_GlmU_C"/>
    <property type="match status" value="1"/>
</dbReference>
<dbReference type="GO" id="GO:0005737">
    <property type="term" value="C:cytoplasm"/>
    <property type="evidence" value="ECO:0007669"/>
    <property type="project" value="UniProtKB-SubCell"/>
</dbReference>
<evidence type="ECO:0000256" key="12">
    <source>
        <dbReference type="ARBA" id="ARBA00023315"/>
    </source>
</evidence>
<comment type="catalytic activity">
    <reaction evidence="15 17">
        <text>N-acetyl-alpha-D-glucosamine 1-phosphate + UTP + H(+) = UDP-N-acetyl-alpha-D-glucosamine + diphosphate</text>
        <dbReference type="Rhea" id="RHEA:13509"/>
        <dbReference type="ChEBI" id="CHEBI:15378"/>
        <dbReference type="ChEBI" id="CHEBI:33019"/>
        <dbReference type="ChEBI" id="CHEBI:46398"/>
        <dbReference type="ChEBI" id="CHEBI:57705"/>
        <dbReference type="ChEBI" id="CHEBI:57776"/>
        <dbReference type="EC" id="2.7.7.23"/>
    </reaction>
</comment>
<feature type="binding site" evidence="17">
    <location>
        <begin position="72"/>
        <end position="73"/>
    </location>
    <ligand>
        <name>UDP-N-acetyl-alpha-D-glucosamine</name>
        <dbReference type="ChEBI" id="CHEBI:57705"/>
    </ligand>
</feature>
<dbReference type="NCBIfam" id="TIGR01173">
    <property type="entry name" value="glmU"/>
    <property type="match status" value="1"/>
</dbReference>
<dbReference type="SUPFAM" id="SSF53448">
    <property type="entry name" value="Nucleotide-diphospho-sugar transferases"/>
    <property type="match status" value="1"/>
</dbReference>
<dbReference type="InterPro" id="IPR029044">
    <property type="entry name" value="Nucleotide-diphossugar_trans"/>
</dbReference>
<feature type="binding site" evidence="17">
    <location>
        <position position="326"/>
    </location>
    <ligand>
        <name>UDP-N-acetyl-alpha-D-glucosamine</name>
        <dbReference type="ChEBI" id="CHEBI:57705"/>
    </ligand>
</feature>
<dbReference type="GO" id="GO:0006048">
    <property type="term" value="P:UDP-N-acetylglucosamine biosynthetic process"/>
    <property type="evidence" value="ECO:0007669"/>
    <property type="project" value="InterPro"/>
</dbReference>
<dbReference type="GO" id="GO:0000902">
    <property type="term" value="P:cell morphogenesis"/>
    <property type="evidence" value="ECO:0007669"/>
    <property type="project" value="UniProtKB-UniRule"/>
</dbReference>
<comment type="subunit">
    <text evidence="17">Homotrimer.</text>
</comment>
<dbReference type="GO" id="GO:0008360">
    <property type="term" value="P:regulation of cell shape"/>
    <property type="evidence" value="ECO:0007669"/>
    <property type="project" value="UniProtKB-KW"/>
</dbReference>
<proteinExistence type="inferred from homology"/>
<comment type="caution">
    <text evidence="19">The sequence shown here is derived from an EMBL/GenBank/DDBJ whole genome shotgun (WGS) entry which is preliminary data.</text>
</comment>
<comment type="pathway">
    <text evidence="17">Nucleotide-sugar biosynthesis; UDP-N-acetyl-alpha-D-glucosamine biosynthesis; UDP-N-acetyl-alpha-D-glucosamine from N-acetyl-alpha-D-glucosamine 1-phosphate: step 1/1.</text>
</comment>
<dbReference type="InterPro" id="IPR038009">
    <property type="entry name" value="GlmU_C_LbH"/>
</dbReference>
<comment type="cofactor">
    <cofactor evidence="17">
        <name>Mg(2+)</name>
        <dbReference type="ChEBI" id="CHEBI:18420"/>
    </cofactor>
    <text evidence="17">Binds 1 Mg(2+) ion per subunit.</text>
</comment>
<evidence type="ECO:0000256" key="3">
    <source>
        <dbReference type="ARBA" id="ARBA00022490"/>
    </source>
</evidence>
<evidence type="ECO:0000313" key="20">
    <source>
        <dbReference type="Proteomes" id="UP000886800"/>
    </source>
</evidence>
<dbReference type="PANTHER" id="PTHR43584">
    <property type="entry name" value="NUCLEOTIDYL TRANSFERASE"/>
    <property type="match status" value="1"/>
</dbReference>
<feature type="binding site" evidence="17">
    <location>
        <begin position="3"/>
        <end position="6"/>
    </location>
    <ligand>
        <name>UDP-N-acetyl-alpha-D-glucosamine</name>
        <dbReference type="ChEBI" id="CHEBI:57705"/>
    </ligand>
</feature>
<dbReference type="Proteomes" id="UP000886800">
    <property type="component" value="Unassembled WGS sequence"/>
</dbReference>
<keyword evidence="12 17" id="KW-0012">Acyltransferase</keyword>
<feature type="binding site" evidence="17">
    <location>
        <position position="221"/>
    </location>
    <ligand>
        <name>Mg(2+)</name>
        <dbReference type="ChEBI" id="CHEBI:18420"/>
    </ligand>
</feature>
<evidence type="ECO:0000256" key="8">
    <source>
        <dbReference type="ARBA" id="ARBA00022842"/>
    </source>
</evidence>
<dbReference type="InterPro" id="IPR005882">
    <property type="entry name" value="Bifunctional_GlmU"/>
</dbReference>
<comment type="catalytic activity">
    <reaction evidence="14 17">
        <text>alpha-D-glucosamine 1-phosphate + acetyl-CoA = N-acetyl-alpha-D-glucosamine 1-phosphate + CoA + H(+)</text>
        <dbReference type="Rhea" id="RHEA:13725"/>
        <dbReference type="ChEBI" id="CHEBI:15378"/>
        <dbReference type="ChEBI" id="CHEBI:57287"/>
        <dbReference type="ChEBI" id="CHEBI:57288"/>
        <dbReference type="ChEBI" id="CHEBI:57776"/>
        <dbReference type="ChEBI" id="CHEBI:58516"/>
        <dbReference type="EC" id="2.3.1.157"/>
    </reaction>
</comment>
<comment type="subcellular location">
    <subcellularLocation>
        <location evidence="17">Cytoplasm</location>
    </subcellularLocation>
</comment>
<dbReference type="SUPFAM" id="SSF51161">
    <property type="entry name" value="Trimeric LpxA-like enzymes"/>
    <property type="match status" value="1"/>
</dbReference>
<dbReference type="GO" id="GO:0009245">
    <property type="term" value="P:lipid A biosynthetic process"/>
    <property type="evidence" value="ECO:0007669"/>
    <property type="project" value="UniProtKB-UniRule"/>
</dbReference>
<feature type="region of interest" description="Linker" evidence="17">
    <location>
        <begin position="224"/>
        <end position="244"/>
    </location>
</feature>
<keyword evidence="10 17" id="KW-0573">Peptidoglycan synthesis</keyword>
<comment type="similarity">
    <text evidence="1 17">In the C-terminal section; belongs to the transferase hexapeptide repeat family.</text>
</comment>
<feature type="binding site" evidence="17">
    <location>
        <position position="416"/>
    </location>
    <ligand>
        <name>acetyl-CoA</name>
        <dbReference type="ChEBI" id="CHEBI:57288"/>
    </ligand>
</feature>
<dbReference type="GO" id="GO:0071555">
    <property type="term" value="P:cell wall organization"/>
    <property type="evidence" value="ECO:0007669"/>
    <property type="project" value="UniProtKB-KW"/>
</dbReference>
<sequence>MVLAAGDGKRMKSAQPKVLCRVLDRPMLGWVEEACRQAGIQDIIIVAGDRPELLAPAVTADCRFVQQRQRLGTGHAVLSALELLDPLAQVAVVCGDAPLLRPEDLQAAYELHLWEQNVVTLLSARLEDPTGYGRVLRRPDGAVEAIVEERDADETQRRVREVNAGAYWFSGAFLRDALPRLTPQNAQGEYYLTDMVALAVAEGLRAGAYRCPRPDAALGANSRRQLQQLNTIARRQVLDRHLENGVDIPLEDGVMIGPGVRIAPDTRILPGTILEGETSIGPGCTIGPNSYLKDTTVGEDSQVKASWLSQSRVGSHTSIGPFSQLRPGSAVGDHVKIGDFVELKNTTLGDHTSVAHLTYLGDSRVGQWCNFGCGVVVANYDGNHKYETVVGDRVFVGCNTNLVPPVTLGEGSYTAAGTTVDQDVPAGALAIGRVRQENKPGWADDHIAFKKDQQKP</sequence>
<feature type="active site" description="Proton acceptor" evidence="17">
    <location>
        <position position="356"/>
    </location>
</feature>
<dbReference type="GO" id="GO:0019134">
    <property type="term" value="F:glucosamine-1-phosphate N-acetyltransferase activity"/>
    <property type="evidence" value="ECO:0007669"/>
    <property type="project" value="UniProtKB-UniRule"/>
</dbReference>
<keyword evidence="5 17" id="KW-0548">Nucleotidyltransferase</keyword>
<dbReference type="AlphaFoldDB" id="A0A9D1WQP9"/>
<evidence type="ECO:0000256" key="4">
    <source>
        <dbReference type="ARBA" id="ARBA00022679"/>
    </source>
</evidence>
<evidence type="ECO:0000256" key="11">
    <source>
        <dbReference type="ARBA" id="ARBA00023268"/>
    </source>
</evidence>
<reference evidence="19" key="2">
    <citation type="submission" date="2021-04" db="EMBL/GenBank/DDBJ databases">
        <authorList>
            <person name="Gilroy R."/>
        </authorList>
    </citation>
    <scope>NUCLEOTIDE SEQUENCE</scope>
    <source>
        <strain evidence="19">CHK188-5543</strain>
    </source>
</reference>
<dbReference type="GO" id="GO:0000287">
    <property type="term" value="F:magnesium ion binding"/>
    <property type="evidence" value="ECO:0007669"/>
    <property type="project" value="UniProtKB-UniRule"/>
</dbReference>
<keyword evidence="4 17" id="KW-0808">Transferase</keyword>
<feature type="binding site" evidence="17">
    <location>
        <position position="359"/>
    </location>
    <ligand>
        <name>UDP-N-acetyl-alpha-D-glucosamine</name>
        <dbReference type="ChEBI" id="CHEBI:57705"/>
    </ligand>
</feature>
<comment type="caution">
    <text evidence="17">Lacks conserved residue(s) required for the propagation of feature annotation.</text>
</comment>
<dbReference type="InterPro" id="IPR050065">
    <property type="entry name" value="GlmU-like"/>
</dbReference>
<evidence type="ECO:0000313" key="19">
    <source>
        <dbReference type="EMBL" id="HIX65070.1"/>
    </source>
</evidence>
<evidence type="ECO:0000256" key="14">
    <source>
        <dbReference type="ARBA" id="ARBA00048247"/>
    </source>
</evidence>
<feature type="region of interest" description="Pyrophosphorylase" evidence="17">
    <location>
        <begin position="1"/>
        <end position="223"/>
    </location>
</feature>
<feature type="binding site" evidence="17">
    <location>
        <position position="17"/>
    </location>
    <ligand>
        <name>UDP-N-acetyl-alpha-D-glucosamine</name>
        <dbReference type="ChEBI" id="CHEBI:57705"/>
    </ligand>
</feature>
<dbReference type="EC" id="2.3.1.157" evidence="17"/>
<dbReference type="Gene3D" id="3.90.550.10">
    <property type="entry name" value="Spore Coat Polysaccharide Biosynthesis Protein SpsA, Chain A"/>
    <property type="match status" value="1"/>
</dbReference>
<dbReference type="GO" id="GO:0003977">
    <property type="term" value="F:UDP-N-acetylglucosamine diphosphorylase activity"/>
    <property type="evidence" value="ECO:0007669"/>
    <property type="project" value="UniProtKB-UniRule"/>
</dbReference>
<feature type="domain" description="MobA-like NTP transferase" evidence="18">
    <location>
        <begin position="2"/>
        <end position="132"/>
    </location>
</feature>
<evidence type="ECO:0000259" key="18">
    <source>
        <dbReference type="Pfam" id="PF12804"/>
    </source>
</evidence>
<name>A0A9D1WQP9_9FIRM</name>
<evidence type="ECO:0000256" key="10">
    <source>
        <dbReference type="ARBA" id="ARBA00022984"/>
    </source>
</evidence>
<keyword evidence="8 17" id="KW-0460">Magnesium</keyword>
<evidence type="ECO:0000256" key="5">
    <source>
        <dbReference type="ARBA" id="ARBA00022695"/>
    </source>
</evidence>
<dbReference type="PANTHER" id="PTHR43584:SF3">
    <property type="entry name" value="BIFUNCTIONAL PROTEIN GLMU"/>
    <property type="match status" value="1"/>
</dbReference>
<feature type="binding site" evidence="17">
    <location>
        <position position="163"/>
    </location>
    <ligand>
        <name>UDP-N-acetyl-alpha-D-glucosamine</name>
        <dbReference type="ChEBI" id="CHEBI:57705"/>
    </ligand>
</feature>
<comment type="similarity">
    <text evidence="2 17">In the N-terminal section; belongs to the N-acetylglucosamine-1-phosphate uridyltransferase family.</text>
</comment>
<evidence type="ECO:0000256" key="7">
    <source>
        <dbReference type="ARBA" id="ARBA00022737"/>
    </source>
</evidence>
<feature type="binding site" evidence="17">
    <location>
        <position position="344"/>
    </location>
    <ligand>
        <name>UDP-N-acetyl-alpha-D-glucosamine</name>
        <dbReference type="ChEBI" id="CHEBI:57705"/>
    </ligand>
</feature>
<evidence type="ECO:0000256" key="9">
    <source>
        <dbReference type="ARBA" id="ARBA00022960"/>
    </source>
</evidence>
<dbReference type="CDD" id="cd02540">
    <property type="entry name" value="GT2_GlmU_N_bac"/>
    <property type="match status" value="1"/>
</dbReference>
<evidence type="ECO:0000256" key="15">
    <source>
        <dbReference type="ARBA" id="ARBA00048493"/>
    </source>
</evidence>
<dbReference type="Pfam" id="PF12804">
    <property type="entry name" value="NTP_transf_3"/>
    <property type="match status" value="1"/>
</dbReference>
<feature type="binding site" evidence="17">
    <location>
        <position position="433"/>
    </location>
    <ligand>
        <name>acetyl-CoA</name>
        <dbReference type="ChEBI" id="CHEBI:57288"/>
    </ligand>
</feature>
<dbReference type="GO" id="GO:0009252">
    <property type="term" value="P:peptidoglycan biosynthetic process"/>
    <property type="evidence" value="ECO:0007669"/>
    <property type="project" value="UniProtKB-UniRule"/>
</dbReference>
<feature type="binding site" evidence="17">
    <location>
        <position position="67"/>
    </location>
    <ligand>
        <name>UDP-N-acetyl-alpha-D-glucosamine</name>
        <dbReference type="ChEBI" id="CHEBI:57705"/>
    </ligand>
</feature>
<comment type="function">
    <text evidence="16 17">Catalyzes the last two sequential reactions in the de novo biosynthetic pathway for UDP-N-acetylglucosamine (UDP-GlcNAc). The C-terminal domain catalyzes the transfer of acetyl group from acetyl coenzyme A to glucosamine-1-phosphate (GlcN-1-P) to produce N-acetylglucosamine-1-phosphate (GlcNAc-1-P), which is converted into UDP-GlcNAc by the transfer of uridine 5-monophosphate (from uridine 5-triphosphate), a reaction catalyzed by the N-terminal domain.</text>
</comment>
<keyword evidence="7 17" id="KW-0677">Repeat</keyword>
<gene>
    <name evidence="17 19" type="primary">glmU</name>
    <name evidence="19" type="ORF">H9736_02355</name>
</gene>
<keyword evidence="13 17" id="KW-0961">Cell wall biogenesis/degradation</keyword>
<dbReference type="InterPro" id="IPR011004">
    <property type="entry name" value="Trimer_LpxA-like_sf"/>
</dbReference>
<keyword evidence="11 17" id="KW-0511">Multifunctional enzyme</keyword>
<dbReference type="HAMAP" id="MF_01631">
    <property type="entry name" value="GlmU"/>
    <property type="match status" value="1"/>
</dbReference>
<evidence type="ECO:0000256" key="6">
    <source>
        <dbReference type="ARBA" id="ARBA00022723"/>
    </source>
</evidence>
<evidence type="ECO:0000256" key="17">
    <source>
        <dbReference type="HAMAP-Rule" id="MF_01631"/>
    </source>
</evidence>
<evidence type="ECO:0000256" key="13">
    <source>
        <dbReference type="ARBA" id="ARBA00023316"/>
    </source>
</evidence>
<feature type="binding site" evidence="17">
    <location>
        <position position="148"/>
    </location>
    <ligand>
        <name>UDP-N-acetyl-alpha-D-glucosamine</name>
        <dbReference type="ChEBI" id="CHEBI:57705"/>
    </ligand>
</feature>
<organism evidence="19 20">
    <name type="scientific">Candidatus Anaerotruncus excrementipullorum</name>
    <dbReference type="NCBI Taxonomy" id="2838465"/>
    <lineage>
        <taxon>Bacteria</taxon>
        <taxon>Bacillati</taxon>
        <taxon>Bacillota</taxon>
        <taxon>Clostridia</taxon>
        <taxon>Eubacteriales</taxon>
        <taxon>Oscillospiraceae</taxon>
        <taxon>Anaerotruncus</taxon>
    </lineage>
</organism>
<comment type="pathway">
    <text evidence="17">Bacterial outer membrane biogenesis; LPS lipid A biosynthesis.</text>
</comment>
<evidence type="ECO:0000256" key="1">
    <source>
        <dbReference type="ARBA" id="ARBA00007707"/>
    </source>
</evidence>
<feature type="binding site" evidence="17">
    <location>
        <position position="370"/>
    </location>
    <ligand>
        <name>UDP-N-acetyl-alpha-D-glucosamine</name>
        <dbReference type="ChEBI" id="CHEBI:57705"/>
    </ligand>
</feature>
<accession>A0A9D1WQP9</accession>
<evidence type="ECO:0000256" key="2">
    <source>
        <dbReference type="ARBA" id="ARBA00007947"/>
    </source>
</evidence>
<dbReference type="InterPro" id="IPR025877">
    <property type="entry name" value="MobA-like_NTP_Trfase"/>
</dbReference>
<feature type="region of interest" description="N-acetyltransferase" evidence="17">
    <location>
        <begin position="245"/>
        <end position="456"/>
    </location>
</feature>
<reference evidence="19" key="1">
    <citation type="journal article" date="2021" name="PeerJ">
        <title>Extensive microbial diversity within the chicken gut microbiome revealed by metagenomics and culture.</title>
        <authorList>
            <person name="Gilroy R."/>
            <person name="Ravi A."/>
            <person name="Getino M."/>
            <person name="Pursley I."/>
            <person name="Horton D.L."/>
            <person name="Alikhan N.F."/>
            <person name="Baker D."/>
            <person name="Gharbi K."/>
            <person name="Hall N."/>
            <person name="Watson M."/>
            <person name="Adriaenssens E.M."/>
            <person name="Foster-Nyarko E."/>
            <person name="Jarju S."/>
            <person name="Secka A."/>
            <person name="Antonio M."/>
            <person name="Oren A."/>
            <person name="Chaudhuri R.R."/>
            <person name="La Ragione R."/>
            <person name="Hildebrand F."/>
            <person name="Pallen M.J."/>
        </authorList>
    </citation>
    <scope>NUCLEOTIDE SEQUENCE</scope>
    <source>
        <strain evidence="19">CHK188-5543</strain>
    </source>
</reference>
<feature type="binding site" evidence="17">
    <location>
        <position position="133"/>
    </location>
    <ligand>
        <name>UDP-N-acetyl-alpha-D-glucosamine</name>
        <dbReference type="ChEBI" id="CHEBI:57705"/>
    </ligand>
</feature>
<feature type="binding site" evidence="17">
    <location>
        <begin position="379"/>
        <end position="380"/>
    </location>
    <ligand>
        <name>acetyl-CoA</name>
        <dbReference type="ChEBI" id="CHEBI:57288"/>
    </ligand>
</feature>